<proteinExistence type="predicted"/>
<reference evidence="1 2" key="1">
    <citation type="submission" date="2020-01" db="EMBL/GenBank/DDBJ databases">
        <title>Identification and distribution of gene clusters putatively required for synthesis of sphingolipid metabolism inhibitors in phylogenetically diverse species of the filamentous fungus Fusarium.</title>
        <authorList>
            <person name="Kim H.-S."/>
            <person name="Busman M."/>
            <person name="Brown D.W."/>
            <person name="Divon H."/>
            <person name="Uhlig S."/>
            <person name="Proctor R.H."/>
        </authorList>
    </citation>
    <scope>NUCLEOTIDE SEQUENCE [LARGE SCALE GENOMIC DNA]</scope>
    <source>
        <strain evidence="1 2">NRRL 20459</strain>
    </source>
</reference>
<gene>
    <name evidence="1" type="ORF">FALBO_7827</name>
</gene>
<keyword evidence="2" id="KW-1185">Reference proteome</keyword>
<name>A0A8H4LAK9_9HYPO</name>
<evidence type="ECO:0000313" key="2">
    <source>
        <dbReference type="Proteomes" id="UP000554235"/>
    </source>
</evidence>
<accession>A0A8H4LAK9</accession>
<sequence length="501" mass="56283">MSQLANPKVGEDSRRVGAEALRHQLDSPLSRAGWGLSHEQEKPHKASCRGTIMTPGTASDGSSDPFELYNANREAARCELFTIVSNTSTVNAVGCSAPSFSSGSWVRMSFIFREIYADPDISTYVEIRKARNAERRRAQQQGAMLLKREYRQAIIEMAKEPGLDSDSLSSFAMPPVLSDIYTIETDLEATEKSLSASSTRTTFCQPRGTYDALIGVIFTSEFVEVEYDGHDFEHPKGVSHIYAMIRRRMQAVRLAPAVGRRSENRTRSSTVILDTKDFPSEVLLRYDVVICSHGFLRTRWNEYQLFQAHCHMVEARKEANRVFGTIKMRPEGSLYSGLFSESRRQIPVAQERCLHPELAEHSPFSSSLLYWLQAKIQVLPAGILLLPGVAGCGKPQVRDNTVKLSLVRVLTQQPPTWRRQVNLKFLRNNQEPEADTEYVYTPRQLEYEMTVLGEDFQTYDDMDGDEPAGMLEITEAFGPGVAALTKYDNKGRASDKLSNLA</sequence>
<dbReference type="AlphaFoldDB" id="A0A8H4LAK9"/>
<organism evidence="1 2">
    <name type="scientific">Fusarium albosuccineum</name>
    <dbReference type="NCBI Taxonomy" id="1237068"/>
    <lineage>
        <taxon>Eukaryota</taxon>
        <taxon>Fungi</taxon>
        <taxon>Dikarya</taxon>
        <taxon>Ascomycota</taxon>
        <taxon>Pezizomycotina</taxon>
        <taxon>Sordariomycetes</taxon>
        <taxon>Hypocreomycetidae</taxon>
        <taxon>Hypocreales</taxon>
        <taxon>Nectriaceae</taxon>
        <taxon>Fusarium</taxon>
        <taxon>Fusarium decemcellulare species complex</taxon>
    </lineage>
</organism>
<evidence type="ECO:0000313" key="1">
    <source>
        <dbReference type="EMBL" id="KAF4465326.1"/>
    </source>
</evidence>
<dbReference type="EMBL" id="JAADYS010001052">
    <property type="protein sequence ID" value="KAF4465326.1"/>
    <property type="molecule type" value="Genomic_DNA"/>
</dbReference>
<protein>
    <submittedName>
        <fullName evidence="1">Uncharacterized protein</fullName>
    </submittedName>
</protein>
<comment type="caution">
    <text evidence="1">The sequence shown here is derived from an EMBL/GenBank/DDBJ whole genome shotgun (WGS) entry which is preliminary data.</text>
</comment>
<dbReference type="Proteomes" id="UP000554235">
    <property type="component" value="Unassembled WGS sequence"/>
</dbReference>